<dbReference type="Gene3D" id="2.180.10.10">
    <property type="entry name" value="RHS repeat-associated core"/>
    <property type="match status" value="3"/>
</dbReference>
<reference evidence="4 5" key="1">
    <citation type="submission" date="2024-04" db="EMBL/GenBank/DDBJ databases">
        <title>Novel genus in family Flammeovirgaceae.</title>
        <authorList>
            <person name="Nguyen T.H."/>
            <person name="Vuong T.Q."/>
            <person name="Le H."/>
            <person name="Kim S.-G."/>
        </authorList>
    </citation>
    <scope>NUCLEOTIDE SEQUENCE [LARGE SCALE GENOMIC DNA]</scope>
    <source>
        <strain evidence="4 5">JCM 23209</strain>
    </source>
</reference>
<dbReference type="InterPro" id="IPR022385">
    <property type="entry name" value="Rhs_assc_core"/>
</dbReference>
<gene>
    <name evidence="4" type="ORF">AAG747_18185</name>
</gene>
<dbReference type="Pfam" id="PF05593">
    <property type="entry name" value="RHS_repeat"/>
    <property type="match status" value="3"/>
</dbReference>
<evidence type="ECO:0000256" key="1">
    <source>
        <dbReference type="ARBA" id="ARBA00022737"/>
    </source>
</evidence>
<feature type="domain" description="DUF6531" evidence="2">
    <location>
        <begin position="212"/>
        <end position="285"/>
    </location>
</feature>
<accession>A0AAW9SDI4</accession>
<dbReference type="NCBIfam" id="TIGR03696">
    <property type="entry name" value="Rhs_assc_core"/>
    <property type="match status" value="1"/>
</dbReference>
<evidence type="ECO:0000259" key="2">
    <source>
        <dbReference type="Pfam" id="PF20148"/>
    </source>
</evidence>
<dbReference type="Pfam" id="PF25023">
    <property type="entry name" value="TEN_YD-shell"/>
    <property type="match status" value="3"/>
</dbReference>
<dbReference type="Pfam" id="PF20148">
    <property type="entry name" value="DUF6531"/>
    <property type="match status" value="1"/>
</dbReference>
<dbReference type="InterPro" id="IPR056823">
    <property type="entry name" value="TEN-like_YD-shell"/>
</dbReference>
<keyword evidence="5" id="KW-1185">Reference proteome</keyword>
<dbReference type="InterPro" id="IPR006530">
    <property type="entry name" value="YD"/>
</dbReference>
<dbReference type="Proteomes" id="UP001403385">
    <property type="component" value="Unassembled WGS sequence"/>
</dbReference>
<feature type="domain" description="Teneurin-like YD-shell" evidence="3">
    <location>
        <begin position="896"/>
        <end position="1022"/>
    </location>
</feature>
<keyword evidence="1" id="KW-0677">Repeat</keyword>
<dbReference type="NCBIfam" id="TIGR01643">
    <property type="entry name" value="YD_repeat_2x"/>
    <property type="match status" value="7"/>
</dbReference>
<evidence type="ECO:0000259" key="3">
    <source>
        <dbReference type="Pfam" id="PF25023"/>
    </source>
</evidence>
<organism evidence="4 5">
    <name type="scientific">Rapidithrix thailandica</name>
    <dbReference type="NCBI Taxonomy" id="413964"/>
    <lineage>
        <taxon>Bacteria</taxon>
        <taxon>Pseudomonadati</taxon>
        <taxon>Bacteroidota</taxon>
        <taxon>Cytophagia</taxon>
        <taxon>Cytophagales</taxon>
        <taxon>Flammeovirgaceae</taxon>
        <taxon>Rapidithrix</taxon>
    </lineage>
</organism>
<proteinExistence type="predicted"/>
<sequence length="1428" mass="162569">MLLASNHFTPIIGLDIHFTATPPNNPFQPFIGILMDPMDYIPFLGSNVQINGLKRGNTDTMGLLVTFQHIPLFNPPFVMEPAIGHESLNFFGSQTVFAEGSRLSPKGHMVMSCNDIGIPFSVTPGKDKFRKLVPTRYAPTSFSLPIPTGPPVIVGGPYVPDIEGLITGLITSFGLGALMKGAKNGMTRLNGLLKNKKAPKKLTDALCWLGFEPINLITGAVVYEGKDFELPGPVPLSWDRAWYSDTGYEGWLGHGVHHALDRCVELYPEEGNLGLRMEDGRLVGFPLLDYGEEFYSRQEKLTLKRLGNGYFQLVDHSSSLTYLFDHYNGYDRYRLSRIETPAGKALCLHLNGDRLTGITDSAGRELEVDSDAKGRITEIRLNESTLVGYRYDAEGNMAGILDSLGQETVMEYQEHLLVKKTDRNGQAFYWEYDNESRCVHTWGDGGYQEGWFDYHTEEGYNLITDANGATTTYHYTPEGLVTQVKDPLGNSRFLQYTEFMELYREIDEAGNLTGYTYDERGNRTGIVYPDGTEEGFVYDEEDRLILASDAEGQCRTYSYVDGKPHLLSSVVEPDNSYTMFEYDEEDLLVEVRQNGQKSLLAYDEQQNLVRFTDAMGHSTRWVYDAQGRVRAVQAEGQSQQQFNYDALGRVVGIRGADHNQTQLRYNAYDEVIEALDKHHHVRFEYTPMGSLKMREENGKKVFFDYDKMEQLLRIENERQERYRFTRNLKGDIIQEEGFDGLTRRYDRDGAGKVLKVQRPGKRFSEYEYDALGRISRVDHQDGSWETYGYNKNGQLVEARTEKNAILIERDALGRVIREVQTSGLPGEEGYEVLSTYNRDGQRTQITSSLGADIQNNYDALGRRVATKAQVQTKEEGETKTWEAKLQHNALGQEIERELTGGITSTFTYDEAGRPTSQRVKRGFHDNRHYRYHWDANHRLKETLNALTQGKIQYAYDAFGNLASAKYQDGSYDYKLPDEVGNLYKDPKKQEVYGKGGKLLKDRDWYYQYDEEGNLIRKTKEEVPLESQDPASQKEAPQPKFSLFLDEKEWGAPEETRKKRYTREEKEAYRNRKNPPALTPRWKHGDWYYTWQANGMLQSVKRPDGTEISFEYDALGRRTAKLNHATEEITRFVWDGNVPLHEWRYALKDRPQTVADELGMLSLDKAEPLENLITWVFDEGSFVPSAKIVEGETYSIVSDYLGTPCLMYNHIGNLVWQAELDIYGKIRTLERGSLQDCPFRYQGQYEDVETGLYYNRFRYYSPESGTYISQDPIGLAGEMPNIYAYTHDSNSWIDPLGLSSKTPLIRASDLSGGPHAPDADLNTALSRAARKSQQGDPTPQGQWRTTEAVKNAARKYDFEKGGVQVVDINPGDGRVIHNPVGYYPEVVGRKTYLIASADRAIIIPAKDGLHLFPIDETHQQYNSHYIGCR</sequence>
<comment type="caution">
    <text evidence="4">The sequence shown here is derived from an EMBL/GenBank/DDBJ whole genome shotgun (WGS) entry which is preliminary data.</text>
</comment>
<name>A0AAW9SDI4_9BACT</name>
<dbReference type="PANTHER" id="PTHR32305">
    <property type="match status" value="1"/>
</dbReference>
<dbReference type="InterPro" id="IPR050708">
    <property type="entry name" value="T6SS_VgrG/RHS"/>
</dbReference>
<dbReference type="InterPro" id="IPR031325">
    <property type="entry name" value="RHS_repeat"/>
</dbReference>
<feature type="domain" description="Teneurin-like YD-shell" evidence="3">
    <location>
        <begin position="1083"/>
        <end position="1270"/>
    </location>
</feature>
<dbReference type="PANTHER" id="PTHR32305:SF15">
    <property type="entry name" value="PROTEIN RHSA-RELATED"/>
    <property type="match status" value="1"/>
</dbReference>
<feature type="domain" description="Teneurin-like YD-shell" evidence="3">
    <location>
        <begin position="764"/>
        <end position="868"/>
    </location>
</feature>
<evidence type="ECO:0000313" key="4">
    <source>
        <dbReference type="EMBL" id="MEN7549860.1"/>
    </source>
</evidence>
<dbReference type="InterPro" id="IPR045351">
    <property type="entry name" value="DUF6531"/>
</dbReference>
<dbReference type="CDD" id="cd14740">
    <property type="entry name" value="PAAR_4"/>
    <property type="match status" value="1"/>
</dbReference>
<evidence type="ECO:0000313" key="5">
    <source>
        <dbReference type="Proteomes" id="UP001403385"/>
    </source>
</evidence>
<dbReference type="EMBL" id="JBDKWZ010000010">
    <property type="protein sequence ID" value="MEN7549860.1"/>
    <property type="molecule type" value="Genomic_DNA"/>
</dbReference>
<dbReference type="RefSeq" id="WP_346822638.1">
    <property type="nucleotide sequence ID" value="NZ_JBDKWZ010000010.1"/>
</dbReference>
<protein>
    <submittedName>
        <fullName evidence="4">RHS repeat-associated core domain-containing protein</fullName>
    </submittedName>
</protein>